<reference evidence="1 2" key="1">
    <citation type="journal article" date="2021" name="Hortic Res">
        <title>High-quality reference genome and annotation aids understanding of berry development for evergreen blueberry (Vaccinium darrowii).</title>
        <authorList>
            <person name="Yu J."/>
            <person name="Hulse-Kemp A.M."/>
            <person name="Babiker E."/>
            <person name="Staton M."/>
        </authorList>
    </citation>
    <scope>NUCLEOTIDE SEQUENCE [LARGE SCALE GENOMIC DNA]</scope>
    <source>
        <strain evidence="2">cv. NJ 8807/NJ 8810</strain>
        <tissue evidence="1">Young leaf</tissue>
    </source>
</reference>
<dbReference type="Proteomes" id="UP000828048">
    <property type="component" value="Chromosome 1"/>
</dbReference>
<proteinExistence type="predicted"/>
<protein>
    <submittedName>
        <fullName evidence="1">Uncharacterized protein</fullName>
    </submittedName>
</protein>
<evidence type="ECO:0000313" key="1">
    <source>
        <dbReference type="EMBL" id="KAH7842973.1"/>
    </source>
</evidence>
<evidence type="ECO:0000313" key="2">
    <source>
        <dbReference type="Proteomes" id="UP000828048"/>
    </source>
</evidence>
<organism evidence="1 2">
    <name type="scientific">Vaccinium darrowii</name>
    <dbReference type="NCBI Taxonomy" id="229202"/>
    <lineage>
        <taxon>Eukaryota</taxon>
        <taxon>Viridiplantae</taxon>
        <taxon>Streptophyta</taxon>
        <taxon>Embryophyta</taxon>
        <taxon>Tracheophyta</taxon>
        <taxon>Spermatophyta</taxon>
        <taxon>Magnoliopsida</taxon>
        <taxon>eudicotyledons</taxon>
        <taxon>Gunneridae</taxon>
        <taxon>Pentapetalae</taxon>
        <taxon>asterids</taxon>
        <taxon>Ericales</taxon>
        <taxon>Ericaceae</taxon>
        <taxon>Vaccinioideae</taxon>
        <taxon>Vaccinieae</taxon>
        <taxon>Vaccinium</taxon>
    </lineage>
</organism>
<comment type="caution">
    <text evidence="1">The sequence shown here is derived from an EMBL/GenBank/DDBJ whole genome shotgun (WGS) entry which is preliminary data.</text>
</comment>
<dbReference type="EMBL" id="CM037151">
    <property type="protein sequence ID" value="KAH7842973.1"/>
    <property type="molecule type" value="Genomic_DNA"/>
</dbReference>
<sequence>MGWTWNKEYLDVILVPNLSVSKKEKKKKVLTSTPLTRFEISNDLQIESKDRSQALTVINNNISAAFSLSSISLVVSSLIGTWFGTSPTFTSTLIYGYTSLSIIAFKHISLLICFLVAFVCFLQSARCYVHSSFLITMPNADIPKECVQDAVVYGINCWLFGMRALYFAVTLLLWVFGPIPMFVSFVVMVVVLYNLDWNTTPLLPFPTEGQAIMKTISQEMTTVGRAIVVG</sequence>
<accession>A0ACB7XR87</accession>
<keyword evidence="2" id="KW-1185">Reference proteome</keyword>
<gene>
    <name evidence="1" type="ORF">Vadar_011208</name>
</gene>
<name>A0ACB7XR87_9ERIC</name>